<proteinExistence type="predicted"/>
<organism evidence="10 11">
    <name type="scientific">Mastigocoleus testarum BC008</name>
    <dbReference type="NCBI Taxonomy" id="371196"/>
    <lineage>
        <taxon>Bacteria</taxon>
        <taxon>Bacillati</taxon>
        <taxon>Cyanobacteriota</taxon>
        <taxon>Cyanophyceae</taxon>
        <taxon>Nostocales</taxon>
        <taxon>Hapalosiphonaceae</taxon>
        <taxon>Mastigocoleus</taxon>
    </lineage>
</organism>
<dbReference type="OrthoDB" id="9781621at2"/>
<dbReference type="PRINTS" id="PR00368">
    <property type="entry name" value="FADPNR"/>
</dbReference>
<dbReference type="SUPFAM" id="SSF50022">
    <property type="entry name" value="ISP domain"/>
    <property type="match status" value="1"/>
</dbReference>
<accession>A0A0V7ZH76</accession>
<dbReference type="SUPFAM" id="SSF55424">
    <property type="entry name" value="FAD/NAD-linked reductases, dimerisation (C-terminal) domain"/>
    <property type="match status" value="1"/>
</dbReference>
<dbReference type="GO" id="GO:0016705">
    <property type="term" value="F:oxidoreductase activity, acting on paired donors, with incorporation or reduction of molecular oxygen"/>
    <property type="evidence" value="ECO:0007669"/>
    <property type="project" value="UniProtKB-ARBA"/>
</dbReference>
<dbReference type="GO" id="GO:0046872">
    <property type="term" value="F:metal ion binding"/>
    <property type="evidence" value="ECO:0007669"/>
    <property type="project" value="UniProtKB-KW"/>
</dbReference>
<keyword evidence="4" id="KW-0479">Metal-binding</keyword>
<keyword evidence="5" id="KW-0274">FAD</keyword>
<evidence type="ECO:0000256" key="7">
    <source>
        <dbReference type="ARBA" id="ARBA00023004"/>
    </source>
</evidence>
<dbReference type="RefSeq" id="WP_058184307.1">
    <property type="nucleotide sequence ID" value="NZ_LMTZ01000131.1"/>
</dbReference>
<evidence type="ECO:0000256" key="2">
    <source>
        <dbReference type="ARBA" id="ARBA00022630"/>
    </source>
</evidence>
<dbReference type="AlphaFoldDB" id="A0A0V7ZH76"/>
<dbReference type="PANTHER" id="PTHR43557">
    <property type="entry name" value="APOPTOSIS-INDUCING FACTOR 1"/>
    <property type="match status" value="1"/>
</dbReference>
<evidence type="ECO:0000256" key="8">
    <source>
        <dbReference type="ARBA" id="ARBA00023014"/>
    </source>
</evidence>
<dbReference type="Pfam" id="PF00355">
    <property type="entry name" value="Rieske"/>
    <property type="match status" value="1"/>
</dbReference>
<keyword evidence="3" id="KW-0001">2Fe-2S</keyword>
<dbReference type="Proteomes" id="UP000053372">
    <property type="component" value="Unassembled WGS sequence"/>
</dbReference>
<dbReference type="Gene3D" id="3.30.390.30">
    <property type="match status" value="1"/>
</dbReference>
<dbReference type="PRINTS" id="PR00411">
    <property type="entry name" value="PNDRDTASEI"/>
</dbReference>
<dbReference type="InterPro" id="IPR050446">
    <property type="entry name" value="FAD-oxidoreductase/Apoptosis"/>
</dbReference>
<protein>
    <submittedName>
        <fullName evidence="10">NAD(FAD)-dependent dehydrogenase</fullName>
    </submittedName>
</protein>
<keyword evidence="11" id="KW-1185">Reference proteome</keyword>
<gene>
    <name evidence="10" type="ORF">BC008_15460</name>
</gene>
<dbReference type="InterPro" id="IPR036922">
    <property type="entry name" value="Rieske_2Fe-2S_sf"/>
</dbReference>
<keyword evidence="2" id="KW-0285">Flavoprotein</keyword>
<keyword evidence="8" id="KW-0411">Iron-sulfur</keyword>
<dbReference type="Gene3D" id="3.50.50.60">
    <property type="entry name" value="FAD/NAD(P)-binding domain"/>
    <property type="match status" value="2"/>
</dbReference>
<comment type="cofactor">
    <cofactor evidence="1">
        <name>FAD</name>
        <dbReference type="ChEBI" id="CHEBI:57692"/>
    </cofactor>
</comment>
<dbReference type="SUPFAM" id="SSF51905">
    <property type="entry name" value="FAD/NAD(P)-binding domain"/>
    <property type="match status" value="1"/>
</dbReference>
<reference evidence="10 11" key="1">
    <citation type="journal article" date="2015" name="Genome Announc.">
        <title>Draft Genome of the Euendolithic (true boring) Cyanobacterium Mastigocoleus testarum strain BC008.</title>
        <authorList>
            <person name="Guida B.S."/>
            <person name="Garcia-Pichel F."/>
        </authorList>
    </citation>
    <scope>NUCLEOTIDE SEQUENCE [LARGE SCALE GENOMIC DNA]</scope>
    <source>
        <strain evidence="10 11">BC008</strain>
    </source>
</reference>
<evidence type="ECO:0000256" key="5">
    <source>
        <dbReference type="ARBA" id="ARBA00022827"/>
    </source>
</evidence>
<dbReference type="GO" id="GO:0005737">
    <property type="term" value="C:cytoplasm"/>
    <property type="evidence" value="ECO:0007669"/>
    <property type="project" value="TreeGrafter"/>
</dbReference>
<sequence>MKKRKVQVGKVADLCNGQMQKIELEEGNILLARIKDKFYATGANCTHYGAPLETGILNGERVVCPWHNACFNIVTGDQEEPPGLDALSRFPVNIKGEDVIVELPENFASQGPPEMAKYNPEADNRTFIILGAGAAGSAAAETLRSSGFQGRLIVLSKEDILPYDRTALSKSYLQNHPSKESLILRSQDFYEQNDIEVYTHKSVKQIDASTKSITFDDGTNLEYDALLVASGSKARQLNIPGANLENVFTLRKESDAEKIVVAAENAKTAVVVGASFIGMETAASLAQKEISVKVVAPGSIPFAKILGEEIGDMFRQLHEQHGVGFHMNTKVKEIEGNTKVEAVILENGEHLKADIVIVGIGVEPVTDFLEGIELEPEDRSIPVNEYLQATEGIYAAGDVARFPEANSGEMTRIEHWRLAAQHGRIAARNMLGQQIKFASVPFFWTGQFDVKLRYTGHAQDWDEIIFQGEIEEQKFLAFYVKNNQILAVAGCGRDKDIAAITELMRLRKMPIPKFVKNNSTDWVKQLGGGVKDSSKTFTKMT</sequence>
<comment type="caution">
    <text evidence="10">The sequence shown here is derived from an EMBL/GenBank/DDBJ whole genome shotgun (WGS) entry which is preliminary data.</text>
</comment>
<keyword evidence="6" id="KW-0560">Oxidoreductase</keyword>
<evidence type="ECO:0000256" key="6">
    <source>
        <dbReference type="ARBA" id="ARBA00023002"/>
    </source>
</evidence>
<dbReference type="InterPro" id="IPR017941">
    <property type="entry name" value="Rieske_2Fe-2S"/>
</dbReference>
<feature type="domain" description="Rieske" evidence="9">
    <location>
        <begin position="6"/>
        <end position="101"/>
    </location>
</feature>
<dbReference type="InterPro" id="IPR028202">
    <property type="entry name" value="Reductase_C"/>
</dbReference>
<evidence type="ECO:0000313" key="11">
    <source>
        <dbReference type="Proteomes" id="UP000053372"/>
    </source>
</evidence>
<keyword evidence="7" id="KW-0408">Iron</keyword>
<evidence type="ECO:0000313" key="10">
    <source>
        <dbReference type="EMBL" id="KST63851.1"/>
    </source>
</evidence>
<dbReference type="GO" id="GO:0051537">
    <property type="term" value="F:2 iron, 2 sulfur cluster binding"/>
    <property type="evidence" value="ECO:0007669"/>
    <property type="project" value="UniProtKB-KW"/>
</dbReference>
<dbReference type="InterPro" id="IPR023753">
    <property type="entry name" value="FAD/NAD-binding_dom"/>
</dbReference>
<dbReference type="GO" id="GO:0016651">
    <property type="term" value="F:oxidoreductase activity, acting on NAD(P)H"/>
    <property type="evidence" value="ECO:0007669"/>
    <property type="project" value="TreeGrafter"/>
</dbReference>
<dbReference type="InterPro" id="IPR016156">
    <property type="entry name" value="FAD/NAD-linked_Rdtase_dimer_sf"/>
</dbReference>
<name>A0A0V7ZH76_9CYAN</name>
<dbReference type="EMBL" id="LMTZ01000131">
    <property type="protein sequence ID" value="KST63851.1"/>
    <property type="molecule type" value="Genomic_DNA"/>
</dbReference>
<evidence type="ECO:0000256" key="3">
    <source>
        <dbReference type="ARBA" id="ARBA00022714"/>
    </source>
</evidence>
<evidence type="ECO:0000259" key="9">
    <source>
        <dbReference type="PROSITE" id="PS51296"/>
    </source>
</evidence>
<dbReference type="Pfam" id="PF14759">
    <property type="entry name" value="Reductase_C"/>
    <property type="match status" value="1"/>
</dbReference>
<dbReference type="Gene3D" id="2.102.10.10">
    <property type="entry name" value="Rieske [2Fe-2S] iron-sulphur domain"/>
    <property type="match status" value="1"/>
</dbReference>
<dbReference type="PANTHER" id="PTHR43557:SF2">
    <property type="entry name" value="RIESKE DOMAIN-CONTAINING PROTEIN-RELATED"/>
    <property type="match status" value="1"/>
</dbReference>
<dbReference type="GO" id="GO:0004497">
    <property type="term" value="F:monooxygenase activity"/>
    <property type="evidence" value="ECO:0007669"/>
    <property type="project" value="UniProtKB-ARBA"/>
</dbReference>
<dbReference type="InterPro" id="IPR036188">
    <property type="entry name" value="FAD/NAD-bd_sf"/>
</dbReference>
<evidence type="ECO:0000256" key="1">
    <source>
        <dbReference type="ARBA" id="ARBA00001974"/>
    </source>
</evidence>
<evidence type="ECO:0000256" key="4">
    <source>
        <dbReference type="ARBA" id="ARBA00022723"/>
    </source>
</evidence>
<dbReference type="PROSITE" id="PS51296">
    <property type="entry name" value="RIESKE"/>
    <property type="match status" value="1"/>
</dbReference>
<dbReference type="CDD" id="cd03478">
    <property type="entry name" value="Rieske_AIFL_N"/>
    <property type="match status" value="1"/>
</dbReference>
<dbReference type="Pfam" id="PF07992">
    <property type="entry name" value="Pyr_redox_2"/>
    <property type="match status" value="1"/>
</dbReference>